<dbReference type="GO" id="GO:0009306">
    <property type="term" value="P:protein secretion"/>
    <property type="evidence" value="ECO:0007669"/>
    <property type="project" value="InterPro"/>
</dbReference>
<name>A0A936ZGI0_9BURK</name>
<comment type="similarity">
    <text evidence="2">Belongs to the membrane fusion protein (MFP) (TC 8.A.1) family.</text>
</comment>
<dbReference type="SUPFAM" id="SSF51230">
    <property type="entry name" value="Single hybrid motif"/>
    <property type="match status" value="1"/>
</dbReference>
<dbReference type="InterPro" id="IPR006144">
    <property type="entry name" value="Secretion_HlyD_CS"/>
</dbReference>
<keyword evidence="6" id="KW-0472">Membrane</keyword>
<keyword evidence="3" id="KW-0813">Transport</keyword>
<dbReference type="RefSeq" id="WP_201682476.1">
    <property type="nucleotide sequence ID" value="NZ_JAEQNA010000001.1"/>
</dbReference>
<keyword evidence="5" id="KW-1133">Transmembrane helix</keyword>
<evidence type="ECO:0000256" key="4">
    <source>
        <dbReference type="ARBA" id="ARBA00022692"/>
    </source>
</evidence>
<evidence type="ECO:0000259" key="8">
    <source>
        <dbReference type="Pfam" id="PF26002"/>
    </source>
</evidence>
<feature type="domain" description="AprE-like beta-barrel" evidence="8">
    <location>
        <begin position="276"/>
        <end position="367"/>
    </location>
</feature>
<dbReference type="InterPro" id="IPR011053">
    <property type="entry name" value="Single_hybrid_motif"/>
</dbReference>
<dbReference type="PROSITE" id="PS00543">
    <property type="entry name" value="HLYD_FAMILY"/>
    <property type="match status" value="1"/>
</dbReference>
<dbReference type="Proteomes" id="UP000613011">
    <property type="component" value="Unassembled WGS sequence"/>
</dbReference>
<dbReference type="AlphaFoldDB" id="A0A936ZGI0"/>
<organism evidence="9 10">
    <name type="scientific">Ramlibacter aurantiacus</name>
    <dbReference type="NCBI Taxonomy" id="2801330"/>
    <lineage>
        <taxon>Bacteria</taxon>
        <taxon>Pseudomonadati</taxon>
        <taxon>Pseudomonadota</taxon>
        <taxon>Betaproteobacteria</taxon>
        <taxon>Burkholderiales</taxon>
        <taxon>Comamonadaceae</taxon>
        <taxon>Ramlibacter</taxon>
    </lineage>
</organism>
<evidence type="ECO:0000256" key="6">
    <source>
        <dbReference type="ARBA" id="ARBA00023136"/>
    </source>
</evidence>
<reference evidence="9" key="1">
    <citation type="submission" date="2021-01" db="EMBL/GenBank/DDBJ databases">
        <title>Ramlibacter sp. strain AW1 16S ribosomal RNA gene Genome sequencing and assembly.</title>
        <authorList>
            <person name="Kang M."/>
        </authorList>
    </citation>
    <scope>NUCLEOTIDE SEQUENCE</scope>
    <source>
        <strain evidence="9">AW1</strain>
    </source>
</reference>
<comment type="caution">
    <text evidence="9">The sequence shown here is derived from an EMBL/GenBank/DDBJ whole genome shotgun (WGS) entry which is preliminary data.</text>
</comment>
<dbReference type="PANTHER" id="PTHR30386:SF28">
    <property type="entry name" value="EXPORTED PROTEIN"/>
    <property type="match status" value="1"/>
</dbReference>
<dbReference type="GO" id="GO:0016020">
    <property type="term" value="C:membrane"/>
    <property type="evidence" value="ECO:0007669"/>
    <property type="project" value="UniProtKB-SubCell"/>
</dbReference>
<protein>
    <submittedName>
        <fullName evidence="9">HlyD family efflux transporter periplasmic adaptor subunit</fullName>
    </submittedName>
</protein>
<dbReference type="InterPro" id="IPR050739">
    <property type="entry name" value="MFP"/>
</dbReference>
<evidence type="ECO:0000256" key="5">
    <source>
        <dbReference type="ARBA" id="ARBA00022989"/>
    </source>
</evidence>
<keyword evidence="4" id="KW-0812">Transmembrane</keyword>
<dbReference type="Pfam" id="PF26002">
    <property type="entry name" value="Beta-barrel_AprE"/>
    <property type="match status" value="1"/>
</dbReference>
<gene>
    <name evidence="9" type="ORF">JI739_03705</name>
</gene>
<keyword evidence="7" id="KW-0175">Coiled coil</keyword>
<dbReference type="PRINTS" id="PR01490">
    <property type="entry name" value="RTXTOXIND"/>
</dbReference>
<keyword evidence="10" id="KW-1185">Reference proteome</keyword>
<evidence type="ECO:0000256" key="7">
    <source>
        <dbReference type="SAM" id="Coils"/>
    </source>
</evidence>
<proteinExistence type="inferred from homology"/>
<evidence type="ECO:0000313" key="9">
    <source>
        <dbReference type="EMBL" id="MBL0419447.1"/>
    </source>
</evidence>
<sequence>MPKLSIVATSAAVLFAALLALLYFAEYTRRERVTGIATTGLGAMRVYAPTQGAVVKRLVNEGEAVREGQPLLVLSSERNTAAMGNTHEAIATELSRRRRMLESEVRQQVLLNRVQSGKLSNLVAAAKVEEEKLDSEIGLTQSRERLAESTWKRYQTLVESGFASETALTEKEQELIAIRIQVKSLERQRDNVRKDSSSFVSQIGELQHRAELEASALNRGVAELQERLAETDSRREIIVLAKISGTVTGITVDKGQVVDPSAPLLAILPHGETRDVQLYVPSRAIGFISPGTAVMVRFDAFPYQKFGQYRAVVRDISRAPLQRHELQTTLPTPDDYFRVWAVAERSSVSAYGRNIDIQNGMRLEADLLLESRRIYEWVLEPLLGFGART</sequence>
<evidence type="ECO:0000256" key="3">
    <source>
        <dbReference type="ARBA" id="ARBA00022448"/>
    </source>
</evidence>
<dbReference type="InterPro" id="IPR058982">
    <property type="entry name" value="Beta-barrel_AprE"/>
</dbReference>
<dbReference type="PANTHER" id="PTHR30386">
    <property type="entry name" value="MEMBRANE FUSION SUBUNIT OF EMRAB-TOLC MULTIDRUG EFFLUX PUMP"/>
    <property type="match status" value="1"/>
</dbReference>
<dbReference type="EMBL" id="JAEQNA010000001">
    <property type="protein sequence ID" value="MBL0419447.1"/>
    <property type="molecule type" value="Genomic_DNA"/>
</dbReference>
<dbReference type="Gene3D" id="2.40.50.100">
    <property type="match status" value="1"/>
</dbReference>
<evidence type="ECO:0000256" key="2">
    <source>
        <dbReference type="ARBA" id="ARBA00009477"/>
    </source>
</evidence>
<feature type="coiled-coil region" evidence="7">
    <location>
        <begin position="168"/>
        <end position="234"/>
    </location>
</feature>
<evidence type="ECO:0000313" key="10">
    <source>
        <dbReference type="Proteomes" id="UP000613011"/>
    </source>
</evidence>
<evidence type="ECO:0000256" key="1">
    <source>
        <dbReference type="ARBA" id="ARBA00004167"/>
    </source>
</evidence>
<comment type="subcellular location">
    <subcellularLocation>
        <location evidence="1">Membrane</location>
        <topology evidence="1">Single-pass membrane protein</topology>
    </subcellularLocation>
</comment>
<accession>A0A936ZGI0</accession>